<evidence type="ECO:0000256" key="11">
    <source>
        <dbReference type="ARBA" id="ARBA00023180"/>
    </source>
</evidence>
<dbReference type="PANTHER" id="PTHR46426">
    <property type="entry name" value="PROTEIN DISULFIDE-ISOMERASE TMX3"/>
    <property type="match status" value="1"/>
</dbReference>
<dbReference type="PROSITE" id="PS00194">
    <property type="entry name" value="THIOREDOXIN_1"/>
    <property type="match status" value="1"/>
</dbReference>
<reference evidence="20" key="1">
    <citation type="journal article" date="2023" name="Science">
        <title>Genome structures resolve the early diversification of teleost fishes.</title>
        <authorList>
            <person name="Parey E."/>
            <person name="Louis A."/>
            <person name="Montfort J."/>
            <person name="Bouchez O."/>
            <person name="Roques C."/>
            <person name="Iampietro C."/>
            <person name="Lluch J."/>
            <person name="Castinel A."/>
            <person name="Donnadieu C."/>
            <person name="Desvignes T."/>
            <person name="Floi Bucao C."/>
            <person name="Jouanno E."/>
            <person name="Wen M."/>
            <person name="Mejri S."/>
            <person name="Dirks R."/>
            <person name="Jansen H."/>
            <person name="Henkel C."/>
            <person name="Chen W.J."/>
            <person name="Zahm M."/>
            <person name="Cabau C."/>
            <person name="Klopp C."/>
            <person name="Thompson A.W."/>
            <person name="Robinson-Rechavi M."/>
            <person name="Braasch I."/>
            <person name="Lecointre G."/>
            <person name="Bobe J."/>
            <person name="Postlethwait J.H."/>
            <person name="Berthelot C."/>
            <person name="Roest Crollius H."/>
            <person name="Guiguen Y."/>
        </authorList>
    </citation>
    <scope>NUCLEOTIDE SEQUENCE</scope>
    <source>
        <strain evidence="20">WJC10195</strain>
    </source>
</reference>
<dbReference type="GO" id="GO:0005789">
    <property type="term" value="C:endoplasmic reticulum membrane"/>
    <property type="evidence" value="ECO:0007669"/>
    <property type="project" value="UniProtKB-SubCell"/>
</dbReference>
<dbReference type="Pfam" id="PF13848">
    <property type="entry name" value="Thioredoxin_6"/>
    <property type="match status" value="1"/>
</dbReference>
<evidence type="ECO:0000256" key="18">
    <source>
        <dbReference type="SAM" id="MobiDB-lite"/>
    </source>
</evidence>
<dbReference type="CDD" id="cd03000">
    <property type="entry name" value="PDI_a_TMX3"/>
    <property type="match status" value="1"/>
</dbReference>
<evidence type="ECO:0000256" key="16">
    <source>
        <dbReference type="ARBA" id="ARBA00078921"/>
    </source>
</evidence>
<dbReference type="InterPro" id="IPR036249">
    <property type="entry name" value="Thioredoxin-like_sf"/>
</dbReference>
<comment type="caution">
    <text evidence="20">The sequence shown here is derived from an EMBL/GenBank/DDBJ whole genome shotgun (WGS) entry which is preliminary data.</text>
</comment>
<keyword evidence="6" id="KW-0732">Signal</keyword>
<dbReference type="PRINTS" id="PR00421">
    <property type="entry name" value="THIOREDOXIN"/>
</dbReference>
<evidence type="ECO:0000256" key="5">
    <source>
        <dbReference type="ARBA" id="ARBA00022692"/>
    </source>
</evidence>
<keyword evidence="9" id="KW-0472">Membrane</keyword>
<evidence type="ECO:0000256" key="12">
    <source>
        <dbReference type="ARBA" id="ARBA00023235"/>
    </source>
</evidence>
<comment type="subcellular location">
    <subcellularLocation>
        <location evidence="2">Endoplasmic reticulum membrane</location>
        <topology evidence="2">Single-pass membrane protein</topology>
    </subcellularLocation>
</comment>
<evidence type="ECO:0000256" key="3">
    <source>
        <dbReference type="ARBA" id="ARBA00006347"/>
    </source>
</evidence>
<keyword evidence="10" id="KW-1015">Disulfide bond</keyword>
<dbReference type="Pfam" id="PF00085">
    <property type="entry name" value="Thioredoxin"/>
    <property type="match status" value="1"/>
</dbReference>
<dbReference type="AlphaFoldDB" id="A0A9Q1G513"/>
<evidence type="ECO:0000256" key="7">
    <source>
        <dbReference type="ARBA" id="ARBA00022824"/>
    </source>
</evidence>
<keyword evidence="12" id="KW-0413">Isomerase</keyword>
<dbReference type="GO" id="GO:0003756">
    <property type="term" value="F:protein disulfide isomerase activity"/>
    <property type="evidence" value="ECO:0007669"/>
    <property type="project" value="UniProtKB-EC"/>
</dbReference>
<evidence type="ECO:0000256" key="15">
    <source>
        <dbReference type="ARBA" id="ARBA00067400"/>
    </source>
</evidence>
<evidence type="ECO:0000256" key="4">
    <source>
        <dbReference type="ARBA" id="ARBA00012723"/>
    </source>
</evidence>
<dbReference type="Proteomes" id="UP001152622">
    <property type="component" value="Chromosome 2"/>
</dbReference>
<evidence type="ECO:0000256" key="2">
    <source>
        <dbReference type="ARBA" id="ARBA00004389"/>
    </source>
</evidence>
<dbReference type="InterPro" id="IPR017937">
    <property type="entry name" value="Thioredoxin_CS"/>
</dbReference>
<evidence type="ECO:0000256" key="17">
    <source>
        <dbReference type="ARBA" id="ARBA00082271"/>
    </source>
</evidence>
<keyword evidence="5" id="KW-0812">Transmembrane</keyword>
<keyword evidence="13" id="KW-0676">Redox-active center</keyword>
<dbReference type="FunFam" id="3.40.30.10:FF:000115">
    <property type="entry name" value="protein disulfide-isomerase TMX3 isoform X1"/>
    <property type="match status" value="1"/>
</dbReference>
<dbReference type="OrthoDB" id="74910at2759"/>
<evidence type="ECO:0000256" key="9">
    <source>
        <dbReference type="ARBA" id="ARBA00023136"/>
    </source>
</evidence>
<keyword evidence="8" id="KW-1133">Transmembrane helix</keyword>
<feature type="compositionally biased region" description="Acidic residues" evidence="18">
    <location>
        <begin position="449"/>
        <end position="460"/>
    </location>
</feature>
<dbReference type="SUPFAM" id="SSF52833">
    <property type="entry name" value="Thioredoxin-like"/>
    <property type="match status" value="1"/>
</dbReference>
<evidence type="ECO:0000256" key="13">
    <source>
        <dbReference type="ARBA" id="ARBA00023284"/>
    </source>
</evidence>
<comment type="function">
    <text evidence="14">Probable disulfide isomerase, which participates in the folding of proteins containing disulfide bonds. May act as a dithiol oxidase. Acts as a regulator of endoplasmic reticulum-mitochondria contact sites via its ability to regulate redox signals.</text>
</comment>
<evidence type="ECO:0000256" key="10">
    <source>
        <dbReference type="ARBA" id="ARBA00023157"/>
    </source>
</evidence>
<dbReference type="Gene3D" id="3.40.30.10">
    <property type="entry name" value="Glutaredoxin"/>
    <property type="match status" value="3"/>
</dbReference>
<dbReference type="EC" id="5.3.4.1" evidence="4"/>
<evidence type="ECO:0000256" key="6">
    <source>
        <dbReference type="ARBA" id="ARBA00022729"/>
    </source>
</evidence>
<dbReference type="FunFam" id="3.40.30.10:FF:000121">
    <property type="entry name" value="protein disulfide-isomerase TMX3 isoform X1"/>
    <property type="match status" value="1"/>
</dbReference>
<keyword evidence="11" id="KW-0325">Glycoprotein</keyword>
<keyword evidence="21" id="KW-1185">Reference proteome</keyword>
<evidence type="ECO:0000313" key="20">
    <source>
        <dbReference type="EMBL" id="KAJ8375042.1"/>
    </source>
</evidence>
<feature type="compositionally biased region" description="Basic and acidic residues" evidence="18">
    <location>
        <begin position="461"/>
        <end position="470"/>
    </location>
</feature>
<comment type="similarity">
    <text evidence="3">Belongs to the protein disulfide isomerase family.</text>
</comment>
<dbReference type="PANTHER" id="PTHR46426:SF1">
    <property type="entry name" value="PROTEIN DISULFIDE-ISOMERASE TMX3"/>
    <property type="match status" value="1"/>
</dbReference>
<dbReference type="InterPro" id="IPR013766">
    <property type="entry name" value="Thioredoxin_domain"/>
</dbReference>
<dbReference type="EMBL" id="JAINUF010000002">
    <property type="protein sequence ID" value="KAJ8375042.1"/>
    <property type="molecule type" value="Genomic_DNA"/>
</dbReference>
<sequence>MLTTVAFTFCISCLVFPLGKMAEVKPTLVCAVVLLSSAVFAFVEDLDETFKDSRMDDVWLVDFYAPWCGYCKKLEPVWQEVGAELKSSGSPVRVGKMDATAFSGISSEFGVRGYPTIKLLKGALTYNYKGPRTKDEIIEFANRVAGPAVRSLPSKQMFEHVMRRHSVLFVYFGGDSPLKEKYAEVASELIVYTHFFAASEDVLPKEVTIPELPAIVVFKDGAYFTYDGEQDSTLSTWVNKERFLGYLQIDGFILYELGETGKLVAMAVVDEKNLTEESIRLKTLIQRVATEYRDHFSRDFQFGHMDGNDYINGLIMGEIAVPSIIILNTSNEQYFLPSEPVETMDQLLHFINSVLDGTAQAQGGDSIFQRVKRVAYDAKSTIMSVFRSSPLLACFLFGLPLGVISLMCYGIYTAETDDSPEDLELLKRDGLTDEEEDDEGQRLPMELEAPGDDEKEEEQEEKSFTDKKVD</sequence>
<evidence type="ECO:0000259" key="19">
    <source>
        <dbReference type="PROSITE" id="PS51352"/>
    </source>
</evidence>
<proteinExistence type="inferred from homology"/>
<organism evidence="20 21">
    <name type="scientific">Synaphobranchus kaupii</name>
    <name type="common">Kaup's arrowtooth eel</name>
    <dbReference type="NCBI Taxonomy" id="118154"/>
    <lineage>
        <taxon>Eukaryota</taxon>
        <taxon>Metazoa</taxon>
        <taxon>Chordata</taxon>
        <taxon>Craniata</taxon>
        <taxon>Vertebrata</taxon>
        <taxon>Euteleostomi</taxon>
        <taxon>Actinopterygii</taxon>
        <taxon>Neopterygii</taxon>
        <taxon>Teleostei</taxon>
        <taxon>Anguilliformes</taxon>
        <taxon>Synaphobranchidae</taxon>
        <taxon>Synaphobranchus</taxon>
    </lineage>
</organism>
<evidence type="ECO:0000256" key="1">
    <source>
        <dbReference type="ARBA" id="ARBA00001182"/>
    </source>
</evidence>
<accession>A0A9Q1G513</accession>
<comment type="catalytic activity">
    <reaction evidence="1">
        <text>Catalyzes the rearrangement of -S-S- bonds in proteins.</text>
        <dbReference type="EC" id="5.3.4.1"/>
    </reaction>
</comment>
<dbReference type="GO" id="GO:0009986">
    <property type="term" value="C:cell surface"/>
    <property type="evidence" value="ECO:0007669"/>
    <property type="project" value="TreeGrafter"/>
</dbReference>
<feature type="region of interest" description="Disordered" evidence="18">
    <location>
        <begin position="422"/>
        <end position="470"/>
    </location>
</feature>
<gene>
    <name evidence="20" type="ORF">SKAU_G00056220</name>
</gene>
<name>A0A9Q1G513_SYNKA</name>
<dbReference type="InterPro" id="IPR052250">
    <property type="entry name" value="PDI_TMX3"/>
</dbReference>
<protein>
    <recommendedName>
        <fullName evidence="15">Protein disulfide-isomerase TMX3</fullName>
        <ecNumber evidence="4">5.3.4.1</ecNumber>
    </recommendedName>
    <alternativeName>
        <fullName evidence="16">Thioredoxin domain-containing protein 10</fullName>
    </alternativeName>
    <alternativeName>
        <fullName evidence="17">Thioredoxin-related transmembrane protein 3</fullName>
    </alternativeName>
</protein>
<keyword evidence="7" id="KW-0256">Endoplasmic reticulum</keyword>
<feature type="domain" description="Thioredoxin" evidence="19">
    <location>
        <begin position="31"/>
        <end position="146"/>
    </location>
</feature>
<dbReference type="PROSITE" id="PS51352">
    <property type="entry name" value="THIOREDOXIN_2"/>
    <property type="match status" value="1"/>
</dbReference>
<evidence type="ECO:0000256" key="8">
    <source>
        <dbReference type="ARBA" id="ARBA00022989"/>
    </source>
</evidence>
<evidence type="ECO:0000313" key="21">
    <source>
        <dbReference type="Proteomes" id="UP001152622"/>
    </source>
</evidence>
<evidence type="ECO:0000256" key="14">
    <source>
        <dbReference type="ARBA" id="ARBA00045246"/>
    </source>
</evidence>